<feature type="compositionally biased region" description="Low complexity" evidence="1">
    <location>
        <begin position="72"/>
        <end position="93"/>
    </location>
</feature>
<dbReference type="Proteomes" id="UP000193240">
    <property type="component" value="Unassembled WGS sequence"/>
</dbReference>
<feature type="compositionally biased region" description="Polar residues" evidence="1">
    <location>
        <begin position="94"/>
        <end position="109"/>
    </location>
</feature>
<dbReference type="AlphaFoldDB" id="A0A1Y2M6G1"/>
<protein>
    <submittedName>
        <fullName evidence="2">Uncharacterized protein</fullName>
    </submittedName>
</protein>
<feature type="region of interest" description="Disordered" evidence="1">
    <location>
        <begin position="200"/>
        <end position="223"/>
    </location>
</feature>
<sequence length="223" mass="24626">MPHQQSPSQCERPAPRRSTCTRKPSTRLVCTLAPAALPPPPPRLRLINDELAEPWPPRAEDLPPSLRHLVPKSASRAKASNAKKAVKQAATKQMLTPSCTPSSGASHGNGSEGTTTSSPPSSPSPEPIAPRWSERGAWAPDPYMYAESAERDSLAREGEIRRAWVVNEPARLVRETRWEVDDRVRKRKLQFMLADFRARERGLEGGGGKQCLSRGNSKRRSAR</sequence>
<accession>A0A1Y2M6G1</accession>
<reference evidence="2 3" key="1">
    <citation type="journal article" date="2017" name="Genome Announc.">
        <title>Genome sequence of the saprophytic ascomycete Epicoccum nigrum ICMP 19927 strain isolated from New Zealand.</title>
        <authorList>
            <person name="Fokin M."/>
            <person name="Fleetwood D."/>
            <person name="Weir B.S."/>
            <person name="Villas-Boas S.G."/>
        </authorList>
    </citation>
    <scope>NUCLEOTIDE SEQUENCE [LARGE SCALE GENOMIC DNA]</scope>
    <source>
        <strain evidence="2 3">ICMP 19927</strain>
    </source>
</reference>
<feature type="region of interest" description="Disordered" evidence="1">
    <location>
        <begin position="54"/>
        <end position="136"/>
    </location>
</feature>
<evidence type="ECO:0000313" key="3">
    <source>
        <dbReference type="Proteomes" id="UP000193240"/>
    </source>
</evidence>
<organism evidence="2 3">
    <name type="scientific">Epicoccum nigrum</name>
    <name type="common">Soil fungus</name>
    <name type="synonym">Epicoccum purpurascens</name>
    <dbReference type="NCBI Taxonomy" id="105696"/>
    <lineage>
        <taxon>Eukaryota</taxon>
        <taxon>Fungi</taxon>
        <taxon>Dikarya</taxon>
        <taxon>Ascomycota</taxon>
        <taxon>Pezizomycotina</taxon>
        <taxon>Dothideomycetes</taxon>
        <taxon>Pleosporomycetidae</taxon>
        <taxon>Pleosporales</taxon>
        <taxon>Pleosporineae</taxon>
        <taxon>Didymellaceae</taxon>
        <taxon>Epicoccum</taxon>
    </lineage>
</organism>
<dbReference type="EMBL" id="KZ107841">
    <property type="protein sequence ID" value="OSS50798.1"/>
    <property type="molecule type" value="Genomic_DNA"/>
</dbReference>
<keyword evidence="3" id="KW-1185">Reference proteome</keyword>
<name>A0A1Y2M6G1_EPING</name>
<evidence type="ECO:0000256" key="1">
    <source>
        <dbReference type="SAM" id="MobiDB-lite"/>
    </source>
</evidence>
<feature type="region of interest" description="Disordered" evidence="1">
    <location>
        <begin position="1"/>
        <end position="25"/>
    </location>
</feature>
<proteinExistence type="predicted"/>
<evidence type="ECO:0000313" key="2">
    <source>
        <dbReference type="EMBL" id="OSS50798.1"/>
    </source>
</evidence>
<gene>
    <name evidence="2" type="ORF">B5807_04700</name>
</gene>
<dbReference type="InParanoid" id="A0A1Y2M6G1"/>